<evidence type="ECO:0000313" key="1">
    <source>
        <dbReference type="EMBL" id="KAK2870894.1"/>
    </source>
</evidence>
<protein>
    <submittedName>
        <fullName evidence="1">Uncharacterized protein</fullName>
    </submittedName>
</protein>
<reference evidence="1" key="1">
    <citation type="submission" date="2023-08" db="EMBL/GenBank/DDBJ databases">
        <title>Chromosome-level Genome Assembly of mud carp (Cirrhinus molitorella).</title>
        <authorList>
            <person name="Liu H."/>
        </authorList>
    </citation>
    <scope>NUCLEOTIDE SEQUENCE</scope>
    <source>
        <strain evidence="1">Prfri</strain>
        <tissue evidence="1">Muscle</tissue>
    </source>
</reference>
<evidence type="ECO:0000313" key="2">
    <source>
        <dbReference type="Proteomes" id="UP001187343"/>
    </source>
</evidence>
<proteinExistence type="predicted"/>
<dbReference type="EMBL" id="JAUYZG010000023">
    <property type="protein sequence ID" value="KAK2870894.1"/>
    <property type="molecule type" value="Genomic_DNA"/>
</dbReference>
<accession>A0AA88TKW4</accession>
<gene>
    <name evidence="1" type="ORF">Q8A67_023421</name>
</gene>
<dbReference type="Proteomes" id="UP001187343">
    <property type="component" value="Unassembled WGS sequence"/>
</dbReference>
<name>A0AA88TKW4_9TELE</name>
<comment type="caution">
    <text evidence="1">The sequence shown here is derived from an EMBL/GenBank/DDBJ whole genome shotgun (WGS) entry which is preliminary data.</text>
</comment>
<organism evidence="1 2">
    <name type="scientific">Cirrhinus molitorella</name>
    <name type="common">mud carp</name>
    <dbReference type="NCBI Taxonomy" id="172907"/>
    <lineage>
        <taxon>Eukaryota</taxon>
        <taxon>Metazoa</taxon>
        <taxon>Chordata</taxon>
        <taxon>Craniata</taxon>
        <taxon>Vertebrata</taxon>
        <taxon>Euteleostomi</taxon>
        <taxon>Actinopterygii</taxon>
        <taxon>Neopterygii</taxon>
        <taxon>Teleostei</taxon>
        <taxon>Ostariophysi</taxon>
        <taxon>Cypriniformes</taxon>
        <taxon>Cyprinidae</taxon>
        <taxon>Labeoninae</taxon>
        <taxon>Labeonini</taxon>
        <taxon>Cirrhinus</taxon>
    </lineage>
</organism>
<keyword evidence="2" id="KW-1185">Reference proteome</keyword>
<sequence>MAWLGPGQAGNEAECVPDFGTARADGAGPTPKFTLRRLERLVFGDVYSGRLLEKDETRLRRSRQGEH</sequence>
<dbReference type="AlphaFoldDB" id="A0AA88TKW4"/>